<dbReference type="EMBL" id="BARW01022760">
    <property type="protein sequence ID" value="GAI88724.1"/>
    <property type="molecule type" value="Genomic_DNA"/>
</dbReference>
<organism evidence="1">
    <name type="scientific">marine sediment metagenome</name>
    <dbReference type="NCBI Taxonomy" id="412755"/>
    <lineage>
        <taxon>unclassified sequences</taxon>
        <taxon>metagenomes</taxon>
        <taxon>ecological metagenomes</taxon>
    </lineage>
</organism>
<comment type="caution">
    <text evidence="1">The sequence shown here is derived from an EMBL/GenBank/DDBJ whole genome shotgun (WGS) entry which is preliminary data.</text>
</comment>
<accession>X1U8S7</accession>
<sequence>MTKPDLTTIPKYLGLPNQKDQIELNKVFKRLTPLNKVRFSRLWNSNALFRYHYSPFSKDSYVFISNGNEYIINAI</sequence>
<name>X1U8S7_9ZZZZ</name>
<dbReference type="AlphaFoldDB" id="X1U8S7"/>
<gene>
    <name evidence="1" type="ORF">S12H4_37893</name>
</gene>
<protein>
    <submittedName>
        <fullName evidence="1">Uncharacterized protein</fullName>
    </submittedName>
</protein>
<evidence type="ECO:0000313" key="1">
    <source>
        <dbReference type="EMBL" id="GAI88724.1"/>
    </source>
</evidence>
<reference evidence="1" key="1">
    <citation type="journal article" date="2014" name="Front. Microbiol.">
        <title>High frequency of phylogenetically diverse reductive dehalogenase-homologous genes in deep subseafloor sedimentary metagenomes.</title>
        <authorList>
            <person name="Kawai M."/>
            <person name="Futagami T."/>
            <person name="Toyoda A."/>
            <person name="Takaki Y."/>
            <person name="Nishi S."/>
            <person name="Hori S."/>
            <person name="Arai W."/>
            <person name="Tsubouchi T."/>
            <person name="Morono Y."/>
            <person name="Uchiyama I."/>
            <person name="Ito T."/>
            <person name="Fujiyama A."/>
            <person name="Inagaki F."/>
            <person name="Takami H."/>
        </authorList>
    </citation>
    <scope>NUCLEOTIDE SEQUENCE</scope>
    <source>
        <strain evidence="1">Expedition CK06-06</strain>
    </source>
</reference>
<proteinExistence type="predicted"/>